<dbReference type="PROSITE" id="PS50222">
    <property type="entry name" value="EF_HAND_2"/>
    <property type="match status" value="1"/>
</dbReference>
<dbReference type="Pfam" id="PF18483">
    <property type="entry name" value="Lectin_L-type_dom"/>
    <property type="match status" value="1"/>
</dbReference>
<dbReference type="Gene3D" id="2.60.120.200">
    <property type="match status" value="1"/>
</dbReference>
<feature type="region of interest" description="Disordered" evidence="1">
    <location>
        <begin position="1258"/>
        <end position="1286"/>
    </location>
</feature>
<evidence type="ECO:0000259" key="3">
    <source>
        <dbReference type="PROSITE" id="PS50222"/>
    </source>
</evidence>
<dbReference type="Pfam" id="PF20009">
    <property type="entry name" value="GEVED"/>
    <property type="match status" value="14"/>
</dbReference>
<dbReference type="CDD" id="cd01951">
    <property type="entry name" value="lectin_L-type"/>
    <property type="match status" value="1"/>
</dbReference>
<feature type="region of interest" description="Disordered" evidence="1">
    <location>
        <begin position="3129"/>
        <end position="3156"/>
    </location>
</feature>
<dbReference type="InterPro" id="IPR013320">
    <property type="entry name" value="ConA-like_dom_sf"/>
</dbReference>
<dbReference type="EMBL" id="PYNS01000020">
    <property type="protein sequence ID" value="PSV09269.1"/>
    <property type="molecule type" value="Genomic_DNA"/>
</dbReference>
<organism evidence="4 5">
    <name type="scientific">Photobacterium leiognathi subsp. mandapamensis</name>
    <name type="common">Photobacterium mandapamensis</name>
    <dbReference type="NCBI Taxonomy" id="48408"/>
    <lineage>
        <taxon>Bacteria</taxon>
        <taxon>Pseudomonadati</taxon>
        <taxon>Pseudomonadota</taxon>
        <taxon>Gammaproteobacteria</taxon>
        <taxon>Vibrionales</taxon>
        <taxon>Vibrionaceae</taxon>
        <taxon>Photobacterium</taxon>
    </lineage>
</organism>
<keyword evidence="2" id="KW-0732">Signal</keyword>
<feature type="chain" id="PRO_5015693840" description="EF-hand domain-containing protein" evidence="2">
    <location>
        <begin position="31"/>
        <end position="4708"/>
    </location>
</feature>
<dbReference type="RefSeq" id="WP_107185655.1">
    <property type="nucleotide sequence ID" value="NZ_JAWQGC010000001.1"/>
</dbReference>
<dbReference type="InterPro" id="IPR018247">
    <property type="entry name" value="EF_Hand_1_Ca_BS"/>
</dbReference>
<comment type="caution">
    <text evidence="4">The sequence shown here is derived from an EMBL/GenBank/DDBJ whole genome shotgun (WGS) entry which is preliminary data.</text>
</comment>
<evidence type="ECO:0000256" key="2">
    <source>
        <dbReference type="SAM" id="SignalP"/>
    </source>
</evidence>
<feature type="region of interest" description="Disordered" evidence="1">
    <location>
        <begin position="2762"/>
        <end position="2796"/>
    </location>
</feature>
<sequence length="4708" mass="498570">MKLENIKIFKLFIVFAIFLFITAFSSSSHASHWRGGAMTWVSSDMDGDGIRNDVTVTLKTACRIGASCQGGVSLSPSISPTSQTITVDQNVNGAYRLEVKELVFKNLDLNTTYTAAYNSCCRIAALQNNSNGSWSIQSTILLKDGNRSPLIDMPILYQVPQRYTDGTVLVNYQKLIPALDPDGDTTKFRMANTSELGGGANPGGMSIDENTGLLTWTNSGNLTAGLYSAGIVVEDYDDQGNMKSKTHYDIMWELKGAAEIADYSGYPSDEVVVKKGDSYTFTVTGTNIEVISLGDINGALTEPTPSTFTFTPGPVGSGLDPGIYPMTFQVVDTTGTYVDSYFTVTYIVPDPRAPELHDIHGDFSGYFSGDLVHLDNGNDATSTDLDSTHYNTGQLKVTPSYQDAANERVYIQSAGDGAGEIRFDNATNEVFYEGDLIGVVDPAKDGDGVALQINFTTDDATPTAAGALMRSIYFQDNSGIDGNRKISLYIVDDTGLSNIYALNVSAVLSDTGDALLTGDQAYHAERDANKNGTSDLRLGTLWDGDGGTQNAAADADDNDGTDDEDGVTFPLFGNSVGSNVDIVVNIQEESDNGRQVHGWIDFNGDGVLDNSTEKVITDITAVVGDNTYPVSIPNSVQPGERFLRVRLCSSGETCNTQGGKTYDGEVEDYLIRIGDIDFGDAPDSGASTAAENYLTLDAHGGPYQFIDNDLYIGSTAPDAEQGTLQDANATADDLDSTNDEGGLNIVPIQISSTDYKIYVATTNRLTTKATLVGWIDLNRNGQFEDSEGQYAHVPVGAVQASTELEWNSISPSNHTHLFMRLRLINRVINDISEVSSVGGDGVGEIEDHLITMSDIDLGDAPDSYGVDPSLGGAYHLITNTANLYLGSSNIDSDLSAQASLDALGDDITGNDDEDGVTSTLLPIPSGSTAYSIDLTVRNTSGNDAYLIGWIDANRNGAFDTIEGRVETITSGQNGAYTYTFDQDQLRYLTAGMSYIRFRLTTDLLTVTDSGGMASDGEIEDYSILLGGGDFGDLPDTSSGTAANNYQTDFENNGPYHSIEALTTVYLGSQAPDADTTSLQSANADGDNLDATNDEDGLITQILPIISNGAGYQADVSVTNNSGLNAYLYAWIDWDRDGSFEPDELIQQAVTQPYGVQLIPANSGTQTYSLSWLNDVTTSNNTRYGVRLRVTTDILSDDNSTASIDERSLRLASNGEVEDYFLTASNTIDLGDAPDTYKTTIASNGPVHNYSSGLTLGSTSTDSEYSVTPNVTADTDDTTGSDDETGINTPLPIYFSNSGTYSIDIAANNSSGSTATLVAWLDINGDGQFSSNEVVDELHVAANGTPFSNSAFSADNYPTGNNNLTNKVTLTWNNITALTTGPVALRVRIANTSLTADDWFGYAVGGEVEDYMVEVRGADYGDAPASFGSASHLGSGNDIKLGTALDLDSGNWGDGTDTNGDATDDDTVGDPVSGVDDEDSIAVIPTIEANDTNLSINISVTNNHTTNANLYVWFDSDGNGTFDVDELETAVVNAGAGTYIETINWNGIVPKFGTRYLRARITSDTLSTSATGSASDPRASEQATDGEVEDYQVPVTFTHRSAKNPSTTDTDNDGVMDDIDVDDDNDGILDVDEMVSGANYLYTDYFESADPNNPNGCPLVKHTGDGNYGAPAHVGGMSDSNHNGSPLACAGQNGMASSGHPQVNNIWQNYGGSCSSGRFYGFLTLCNEFDTTSSRCPPQNGGGALAFNGNFYRVLNTYLPSATLQGGVTYQLRVLMSQGPMTRTQGVINGTAIDPNETIVSGEQYYTFDYTPATDEPLSQLAVKNNFVASGGLTSGGGNDYALCGVDFAIKDYVETVDTDKDGVDDHLDLDSDNDGIPDNVEAQTTAGYIPPNNDSLATYAANNGLNTAYITANYGQDGITPNNNDGTDNPDWRDTDDDNTETGDTDEAGLTNVLSGTDSNLDGIDDAILPPPSATAIWQSGIVNSSTGTIFTSNTDLLNYYPNNGAGEVLWRASNGADHGDAPVSFGDAVHNLINGGQQAFLGSVAPDADTGAWGDGTDDNGDATDDDTAGDPAGGIDDEDGLVTFTPMYAGDTSVSMTVSATNNSAANATLIGWFDSNHNGQFESSEAEVQTVNAGTSNSNYNFTFTTSSLNNGNYYARFRITTEPLTDADFASTVSDGEVEDYQFVVTTNYVIQNCENSADLTQKWWVQGGNRAIIDFTNPDGSGYPTITLANGTNMATGAGGTEGTVTITDPLNGKVIVYGDGSNIYHGQTNAVISVPFPTGASADFPIAITPKPGGDLNKFYIFGNNFSQISAGELDFSTSSVNNLGTIQSSSGLESQLVVPHRNRSDSWLLTLNQSGQLQAYALTSSGISFSPVTSSVPGSNGANSKGAMDYSPVTGKLAIAKDGISAIFIGDFDANTGQINNVISVTNTIARVGSSPRFSPDGQRVFFENAGGGDNGPLTYYDIATDTVTAVSGMPGTVQSLKFGPDGRLYAWRGTNLDVIENWATTPTYTTSLTLPGSIGVESLPEVYAYCNFTGGTVSPKDYGDAPDTGIGIGSNNYRTLASDGGAAHILDATVYLGATAPDDDNGTLQNASANADDNSATADEDGVSVTALSSASTSFTTSVIVNNTSGNDAYLYAWIDWDNDGAFDKSEVFSANEIVVSDGVTNGQETLTWPSLPSIAALNQTYLRVRLSTESLLDTVSGDNEDPRSLGTAAGGEVEDYRIAIGAFDYGDAPDGYNTSSANNGAAHISTSQLHLGDQQADTEADGTPDLLARSDDANANPDDEDGINILVPVPLDATDYSTIVEATNTTGSDATLWVWIDFDQSGDFNAADAQSITVPDGTNQGQFTLTWTGLGAIGLTNGMTYLRTRLTTDTLTSSDWGGIAGNGEVEDYLLAIGLGDLGDAPDTYGTDRVQLTTEGVGPMHIVETTPVVYLGAVAPDEEADGFVDGIDNTGDATDDDVVGADEDGVTIPATVNAQPAVPVQFTTRVHTDANATLYGWLDFNRDGVFDVATEAATPLVLTAADEDTDQTLSFNVPSDVLTGISYLRVRICRDTTDCSTPHGLADDGEVEDYQITLDVEYDYGDAPESAGFNTLESSMGTRHATGSPYIYLGTVPGDADTDGFGDGTDTNGDATDDDTKGTGDDEDAFTILPTYTKGSGTLTLNVACNDHNGTSDLGATVYGWVDFNMNGDLTDTGEFAQAACNDVNATANGSAALTFNVVDDTGVGMHYLRLRITTDTLTQADIDLSAGDGEVEDYELSTRDYGDAPASYIASGVASHHVGSNYIGTGVDVDTGHYAVADGDNLPAGATGNGDDETGTTIVLYNTIANTGLKMAGSYIEVDATNNGFVSVWVDWNNSGDWGQAGEQSINDMAVTAGNNILPIPTPSSSSGTQFWTRVRYCSTAGDCNTVTGISNDGEVEDHFVTLTDVSCLSLGSQFTMVAGVNSFVDNNTNEIIITPNANTQKGAFWTTDKFDLASPFRVRFGIYLGNSDAGADGVTFTLQNTAAGNQAIGNLGGGLGSEGLNPAVSIDFDTYANGASYLDLVTDHTAIYDPASVPFTLIGAEIHDLGNIEDNQYHEVVFDWDPSTNTFDYYFDGVLEESLVRDFINQDFNGDSNVHYGFTGATGGAKNLQKVCIIEQTITFTEYDFGDAPDTATGTANVDYNTTKNDNGAMHVLYDYDEDSQIDIILGAELDADDGTLQNLSSTADDVQNAPNDEDGVVYNTTMRPGDPESIQITTLVDPDTDLTGLEVYAWIDWNRNGDWSDAGEQIVADNAAIANAQTPYNFTVPANASLGYTYMRVRVCSSSGCNNPIGEAADGEVEDYRIFISNLNLVNTCDQLYVTESTTESGNYSYSAVTPVQPLTFEFNNIVTGINYNLLNALAFDRDTGLMYSTFNNQAGNTSGNIELVVTDTSGTSFISLGEIISDGTYTINDLAGGGVTVNAGDPLPSNIGGKYPANMGTISRDNQFYYITNNRWDSLITINLFEMTYSAKPIPAALINNNALRIGSDWAVSEVDGLIYGVDLTGNGFQTGGETEPTTPTLYAYDPDANTVTSQPLNFNGAKAPNYWTGAVATDDLNHLYAITLTGDHDTDGNGSYDLNDRVAMYRINTINGDASYIIPSTYSGINFHDMAGCIASIDKGDAPQSYGDAGHRNVDVDESGTPDLILGSVWDPDLYDFYSADATGDNTTGEDDEDGVVMPADIIVSTLTTLPITVFEKDGNSSYLNIFVDLNGDGDFTDTGEVVLSDYTVSSGLNNVPVTLDAAYTAGYNGDTFIRFRVCDAPSLCDSPLGTVDNGEVEDYMFNLINQIVLEGTVFEDNGIGGVAAHNGIQEGAERGIANYVVRAIYNDTAIPGYTAGQEIIRTTTAGDGSYTLVLGVEFADKDILLEVVPQAAWIDISEADVTDPALGLVGKITNTSLTDSQMIVNASAGDFLANIDFGKVTMPTLEPDNYTETEPGVPVFFSHKYNVNTSGDVSFTVTNQQSAPTGYSWSEVLYFDANCNGELDAGVDGVVTNPTAVNADTVSQVCLIVKVNVPANVPLNGVYNYQLNADIDFFNTTVTNQVSDVDTIKVSFSQAGELEIEKTVKNITQNDIESRSNQARPGDVLEYTIYFTNNGAGNIDTIKLFDAVPEFTELTETVSCTAPAASLPASIASCNVITADGANSNGYEGGIEWQLGGTLAPAERGHVTYRVTIK</sequence>
<name>A0A2T3KSA8_PHOLD</name>
<feature type="region of interest" description="Disordered" evidence="1">
    <location>
        <begin position="1449"/>
        <end position="1476"/>
    </location>
</feature>
<reference evidence="4 5" key="1">
    <citation type="submission" date="2018-03" db="EMBL/GenBank/DDBJ databases">
        <title>Whole genome sequencing of Histamine producing bacteria.</title>
        <authorList>
            <person name="Butler K."/>
        </authorList>
    </citation>
    <scope>NUCLEOTIDE SEQUENCE [LARGE SCALE GENOMIC DNA]</scope>
    <source>
        <strain evidence="4 5">Res.4.1</strain>
    </source>
</reference>
<accession>A0A2T3KSA8</accession>
<dbReference type="GO" id="GO:0005509">
    <property type="term" value="F:calcium ion binding"/>
    <property type="evidence" value="ECO:0007669"/>
    <property type="project" value="InterPro"/>
</dbReference>
<feature type="domain" description="EF-hand" evidence="3">
    <location>
        <begin position="1513"/>
        <end position="1536"/>
    </location>
</feature>
<feature type="compositionally biased region" description="Acidic residues" evidence="1">
    <location>
        <begin position="1934"/>
        <end position="1947"/>
    </location>
</feature>
<feature type="compositionally biased region" description="Acidic residues" evidence="1">
    <location>
        <begin position="554"/>
        <end position="566"/>
    </location>
</feature>
<feature type="region of interest" description="Disordered" evidence="1">
    <location>
        <begin position="1915"/>
        <end position="1948"/>
    </location>
</feature>
<evidence type="ECO:0000313" key="5">
    <source>
        <dbReference type="Proteomes" id="UP000240530"/>
    </source>
</evidence>
<gene>
    <name evidence="4" type="ORF">C0W93_15685</name>
</gene>
<feature type="region of interest" description="Disordered" evidence="1">
    <location>
        <begin position="547"/>
        <end position="566"/>
    </location>
</feature>
<feature type="compositionally biased region" description="Acidic residues" evidence="1">
    <location>
        <begin position="2057"/>
        <end position="2070"/>
    </location>
</feature>
<feature type="compositionally biased region" description="Low complexity" evidence="1">
    <location>
        <begin position="1917"/>
        <end position="1929"/>
    </location>
</feature>
<feature type="compositionally biased region" description="Acidic residues" evidence="1">
    <location>
        <begin position="1273"/>
        <end position="1284"/>
    </location>
</feature>
<feature type="region of interest" description="Disordered" evidence="1">
    <location>
        <begin position="2046"/>
        <end position="2082"/>
    </location>
</feature>
<dbReference type="InterPro" id="IPR002048">
    <property type="entry name" value="EF_hand_dom"/>
</dbReference>
<evidence type="ECO:0000256" key="1">
    <source>
        <dbReference type="SAM" id="MobiDB-lite"/>
    </source>
</evidence>
<protein>
    <recommendedName>
        <fullName evidence="3">EF-hand domain-containing protein</fullName>
    </recommendedName>
</protein>
<feature type="signal peptide" evidence="2">
    <location>
        <begin position="1"/>
        <end position="30"/>
    </location>
</feature>
<dbReference type="InterPro" id="IPR056573">
    <property type="entry name" value="Lectin_L-type_dom"/>
</dbReference>
<feature type="region of interest" description="Disordered" evidence="1">
    <location>
        <begin position="1565"/>
        <end position="1587"/>
    </location>
</feature>
<dbReference type="InterPro" id="IPR045474">
    <property type="entry name" value="GEVED"/>
</dbReference>
<dbReference type="Proteomes" id="UP000240530">
    <property type="component" value="Unassembled WGS sequence"/>
</dbReference>
<dbReference type="SUPFAM" id="SSF82171">
    <property type="entry name" value="DPP6 N-terminal domain-like"/>
    <property type="match status" value="1"/>
</dbReference>
<dbReference type="SUPFAM" id="SSF49899">
    <property type="entry name" value="Concanavalin A-like lectins/glucanases"/>
    <property type="match status" value="1"/>
</dbReference>
<dbReference type="PROSITE" id="PS00018">
    <property type="entry name" value="EF_HAND_1"/>
    <property type="match status" value="1"/>
</dbReference>
<evidence type="ECO:0000313" key="4">
    <source>
        <dbReference type="EMBL" id="PSV09269.1"/>
    </source>
</evidence>
<feature type="compositionally biased region" description="Polar residues" evidence="1">
    <location>
        <begin position="1261"/>
        <end position="1270"/>
    </location>
</feature>
<proteinExistence type="predicted"/>